<feature type="domain" description="At1g61900-like C-terminal" evidence="2">
    <location>
        <begin position="302"/>
        <end position="375"/>
    </location>
</feature>
<feature type="domain" description="SPARK" evidence="1">
    <location>
        <begin position="100"/>
        <end position="249"/>
    </location>
</feature>
<evidence type="ECO:0000259" key="2">
    <source>
        <dbReference type="Pfam" id="PF26584"/>
    </source>
</evidence>
<evidence type="ECO:0000259" key="1">
    <source>
        <dbReference type="Pfam" id="PF19160"/>
    </source>
</evidence>
<dbReference type="Pfam" id="PF19160">
    <property type="entry name" value="SPARK"/>
    <property type="match status" value="1"/>
</dbReference>
<protein>
    <recommendedName>
        <fullName evidence="5">SPARK domain-containing protein</fullName>
    </recommendedName>
</protein>
<dbReference type="PANTHER" id="PTHR33831">
    <property type="entry name" value="GPI-ANCHORED PROTEIN"/>
    <property type="match status" value="1"/>
</dbReference>
<gene>
    <name evidence="3" type="ORF">KSP40_PGU012855</name>
</gene>
<reference evidence="3 4" key="1">
    <citation type="journal article" date="2022" name="Nat. Plants">
        <title>Genomes of leafy and leafless Platanthera orchids illuminate the evolution of mycoheterotrophy.</title>
        <authorList>
            <person name="Li M.H."/>
            <person name="Liu K.W."/>
            <person name="Li Z."/>
            <person name="Lu H.C."/>
            <person name="Ye Q.L."/>
            <person name="Zhang D."/>
            <person name="Wang J.Y."/>
            <person name="Li Y.F."/>
            <person name="Zhong Z.M."/>
            <person name="Liu X."/>
            <person name="Yu X."/>
            <person name="Liu D.K."/>
            <person name="Tu X.D."/>
            <person name="Liu B."/>
            <person name="Hao Y."/>
            <person name="Liao X.Y."/>
            <person name="Jiang Y.T."/>
            <person name="Sun W.H."/>
            <person name="Chen J."/>
            <person name="Chen Y.Q."/>
            <person name="Ai Y."/>
            <person name="Zhai J.W."/>
            <person name="Wu S.S."/>
            <person name="Zhou Z."/>
            <person name="Hsiao Y.Y."/>
            <person name="Wu W.L."/>
            <person name="Chen Y.Y."/>
            <person name="Lin Y.F."/>
            <person name="Hsu J.L."/>
            <person name="Li C.Y."/>
            <person name="Wang Z.W."/>
            <person name="Zhao X."/>
            <person name="Zhong W.Y."/>
            <person name="Ma X.K."/>
            <person name="Ma L."/>
            <person name="Huang J."/>
            <person name="Chen G.Z."/>
            <person name="Huang M.Z."/>
            <person name="Huang L."/>
            <person name="Peng D.H."/>
            <person name="Luo Y.B."/>
            <person name="Zou S.Q."/>
            <person name="Chen S.P."/>
            <person name="Lan S."/>
            <person name="Tsai W.C."/>
            <person name="Van de Peer Y."/>
            <person name="Liu Z.J."/>
        </authorList>
    </citation>
    <scope>NUCLEOTIDE SEQUENCE [LARGE SCALE GENOMIC DNA]</scope>
    <source>
        <strain evidence="3">Lor288</strain>
    </source>
</reference>
<dbReference type="InterPro" id="IPR059003">
    <property type="entry name" value="At1g61900_C"/>
</dbReference>
<accession>A0ABR2M526</accession>
<dbReference type="Pfam" id="PF26584">
    <property type="entry name" value="At1g61900"/>
    <property type="match status" value="1"/>
</dbReference>
<keyword evidence="4" id="KW-1185">Reference proteome</keyword>
<dbReference type="InterPro" id="IPR043891">
    <property type="entry name" value="SPARK"/>
</dbReference>
<name>A0ABR2M526_9ASPA</name>
<evidence type="ECO:0000313" key="4">
    <source>
        <dbReference type="Proteomes" id="UP001412067"/>
    </source>
</evidence>
<dbReference type="Proteomes" id="UP001412067">
    <property type="component" value="Unassembled WGS sequence"/>
</dbReference>
<evidence type="ECO:0000313" key="3">
    <source>
        <dbReference type="EMBL" id="KAK8959260.1"/>
    </source>
</evidence>
<proteinExistence type="predicted"/>
<evidence type="ECO:0008006" key="5">
    <source>
        <dbReference type="Google" id="ProtNLM"/>
    </source>
</evidence>
<organism evidence="3 4">
    <name type="scientific">Platanthera guangdongensis</name>
    <dbReference type="NCBI Taxonomy" id="2320717"/>
    <lineage>
        <taxon>Eukaryota</taxon>
        <taxon>Viridiplantae</taxon>
        <taxon>Streptophyta</taxon>
        <taxon>Embryophyta</taxon>
        <taxon>Tracheophyta</taxon>
        <taxon>Spermatophyta</taxon>
        <taxon>Magnoliopsida</taxon>
        <taxon>Liliopsida</taxon>
        <taxon>Asparagales</taxon>
        <taxon>Orchidaceae</taxon>
        <taxon>Orchidoideae</taxon>
        <taxon>Orchideae</taxon>
        <taxon>Orchidinae</taxon>
        <taxon>Platanthera</taxon>
    </lineage>
</organism>
<dbReference type="PANTHER" id="PTHR33831:SF4">
    <property type="entry name" value="GPI-ANCHORED PROTEIN"/>
    <property type="match status" value="1"/>
</dbReference>
<sequence length="506" mass="55222">MDHLPFMQGFIRILNFPGSLYNCFLIYMFLFCDFQEAKSQNTVLQPRSHVPDKFVLSDPPIGLFDPIEISPAVVPKIPYPVEPSSPMYPSFPRTYEPVLTGKCPVNFSSISNIVDKTASDCSAPLAILVGNVICCPQVNSLMHIFQGAYSSDSNMLVLHQADADDCFSDIISILTSRGANSSIPELCSVNSSSLTGGSCPVKDIMSFEKVVNTTKLLDACDTIDTLTECCRPTCQPAIMQAAFSISQSRNIDLGSPSIPASSTGFDAVNDCKEVVYAWLSRKLPSDAANSAFRMLSSCKVNKNCPLKFEEPTSVIKQCSNLASPNPSCCASLSTYISALQKQMLITNKQAINCAALFGSMLQKAGVMTNIYELCDVDLKDFSLQAYGQQGCLLRSFPADVIFDNVTGVSFTCDLSDNIAAPWPSSSSISSMSFCAPEMSLPALPALPISGNLGMRRNFFIFSLFSEGVFISFWGRHFLSLSHNCNYARRVGIFAHFSLYFICSMLL</sequence>
<comment type="caution">
    <text evidence="3">The sequence shown here is derived from an EMBL/GenBank/DDBJ whole genome shotgun (WGS) entry which is preliminary data.</text>
</comment>
<dbReference type="EMBL" id="JBBWWR010000012">
    <property type="protein sequence ID" value="KAK8959260.1"/>
    <property type="molecule type" value="Genomic_DNA"/>
</dbReference>
<dbReference type="InterPro" id="IPR040336">
    <property type="entry name" value="At1g61900-like"/>
</dbReference>